<gene>
    <name evidence="2" type="ORF">CERZMDRAFT_96949</name>
</gene>
<name>A0A6A6FJ83_9PEZI</name>
<sequence length="113" mass="12313">MITGDVGTESKLEGESPSLGAAATRAADSETLKLKFALGRSARLRSAEKAWPRDCKNSTKCRRKIRARAPTAPPPPVGRPQRQRLGRGWTFGTAWGEGKNLQQVALNFEIPNI</sequence>
<evidence type="ECO:0000313" key="2">
    <source>
        <dbReference type="EMBL" id="KAF2213288.1"/>
    </source>
</evidence>
<organism evidence="2 3">
    <name type="scientific">Cercospora zeae-maydis SCOH1-5</name>
    <dbReference type="NCBI Taxonomy" id="717836"/>
    <lineage>
        <taxon>Eukaryota</taxon>
        <taxon>Fungi</taxon>
        <taxon>Dikarya</taxon>
        <taxon>Ascomycota</taxon>
        <taxon>Pezizomycotina</taxon>
        <taxon>Dothideomycetes</taxon>
        <taxon>Dothideomycetidae</taxon>
        <taxon>Mycosphaerellales</taxon>
        <taxon>Mycosphaerellaceae</taxon>
        <taxon>Cercospora</taxon>
    </lineage>
</organism>
<dbReference type="AlphaFoldDB" id="A0A6A6FJ83"/>
<evidence type="ECO:0000256" key="1">
    <source>
        <dbReference type="SAM" id="MobiDB-lite"/>
    </source>
</evidence>
<accession>A0A6A6FJ83</accession>
<proteinExistence type="predicted"/>
<protein>
    <submittedName>
        <fullName evidence="2">Uncharacterized protein</fullName>
    </submittedName>
</protein>
<feature type="region of interest" description="Disordered" evidence="1">
    <location>
        <begin position="65"/>
        <end position="85"/>
    </location>
</feature>
<reference evidence="2" key="1">
    <citation type="journal article" date="2020" name="Stud. Mycol.">
        <title>101 Dothideomycetes genomes: a test case for predicting lifestyles and emergence of pathogens.</title>
        <authorList>
            <person name="Haridas S."/>
            <person name="Albert R."/>
            <person name="Binder M."/>
            <person name="Bloem J."/>
            <person name="Labutti K."/>
            <person name="Salamov A."/>
            <person name="Andreopoulos B."/>
            <person name="Baker S."/>
            <person name="Barry K."/>
            <person name="Bills G."/>
            <person name="Bluhm B."/>
            <person name="Cannon C."/>
            <person name="Castanera R."/>
            <person name="Culley D."/>
            <person name="Daum C."/>
            <person name="Ezra D."/>
            <person name="Gonzalez J."/>
            <person name="Henrissat B."/>
            <person name="Kuo A."/>
            <person name="Liang C."/>
            <person name="Lipzen A."/>
            <person name="Lutzoni F."/>
            <person name="Magnuson J."/>
            <person name="Mondo S."/>
            <person name="Nolan M."/>
            <person name="Ohm R."/>
            <person name="Pangilinan J."/>
            <person name="Park H.-J."/>
            <person name="Ramirez L."/>
            <person name="Alfaro M."/>
            <person name="Sun H."/>
            <person name="Tritt A."/>
            <person name="Yoshinaga Y."/>
            <person name="Zwiers L.-H."/>
            <person name="Turgeon B."/>
            <person name="Goodwin S."/>
            <person name="Spatafora J."/>
            <person name="Crous P."/>
            <person name="Grigoriev I."/>
        </authorList>
    </citation>
    <scope>NUCLEOTIDE SEQUENCE</scope>
    <source>
        <strain evidence="2">SCOH1-5</strain>
    </source>
</reference>
<evidence type="ECO:0000313" key="3">
    <source>
        <dbReference type="Proteomes" id="UP000799539"/>
    </source>
</evidence>
<dbReference type="EMBL" id="ML992671">
    <property type="protein sequence ID" value="KAF2213288.1"/>
    <property type="molecule type" value="Genomic_DNA"/>
</dbReference>
<keyword evidence="3" id="KW-1185">Reference proteome</keyword>
<dbReference type="Proteomes" id="UP000799539">
    <property type="component" value="Unassembled WGS sequence"/>
</dbReference>
<feature type="region of interest" description="Disordered" evidence="1">
    <location>
        <begin position="1"/>
        <end position="27"/>
    </location>
</feature>